<sequence length="171" mass="17673">MRRLFSFPNPVNEVSSRLVAGGVVAMSAAALAFQLEWLVAVIALGFVARVATGPSLSVLGQLVTRVVTPRLPAAPKPVPGPPKRFAQGIGAVVSGASALLLLVFDLPVAGWILLGVLVVAASLEAFLAFCLGCQIFALLTRIGLIPDSVCEACNDIRARTDAALERAAASN</sequence>
<organism evidence="3 4">
    <name type="scientific">Glycomyces luteolus</name>
    <dbReference type="NCBI Taxonomy" id="2670330"/>
    <lineage>
        <taxon>Bacteria</taxon>
        <taxon>Bacillati</taxon>
        <taxon>Actinomycetota</taxon>
        <taxon>Actinomycetes</taxon>
        <taxon>Glycomycetales</taxon>
        <taxon>Glycomycetaceae</taxon>
        <taxon>Glycomyces</taxon>
    </lineage>
</organism>
<keyword evidence="1" id="KW-0472">Membrane</keyword>
<protein>
    <submittedName>
        <fullName evidence="3">DUF4395 domain-containing protein</fullName>
    </submittedName>
</protein>
<name>A0A9X3SV74_9ACTN</name>
<keyword evidence="1" id="KW-0812">Transmembrane</keyword>
<feature type="domain" description="DUF4395" evidence="2">
    <location>
        <begin position="11"/>
        <end position="141"/>
    </location>
</feature>
<dbReference type="AlphaFoldDB" id="A0A9X3SV74"/>
<gene>
    <name evidence="3" type="ORF">O1R50_21130</name>
</gene>
<evidence type="ECO:0000313" key="4">
    <source>
        <dbReference type="Proteomes" id="UP001146067"/>
    </source>
</evidence>
<accession>A0A9X3SV74</accession>
<evidence type="ECO:0000313" key="3">
    <source>
        <dbReference type="EMBL" id="MDA1362143.1"/>
    </source>
</evidence>
<comment type="caution">
    <text evidence="3">The sequence shown here is derived from an EMBL/GenBank/DDBJ whole genome shotgun (WGS) entry which is preliminary data.</text>
</comment>
<feature type="transmembrane region" description="Helical" evidence="1">
    <location>
        <begin position="110"/>
        <end position="139"/>
    </location>
</feature>
<dbReference type="Proteomes" id="UP001146067">
    <property type="component" value="Unassembled WGS sequence"/>
</dbReference>
<dbReference type="InterPro" id="IPR025508">
    <property type="entry name" value="DUF4395"/>
</dbReference>
<reference evidence="3" key="1">
    <citation type="submission" date="2022-12" db="EMBL/GenBank/DDBJ databases">
        <title>Gycomyces niveus sp.nov.,a novel actinomycete isolated from soil in Shouguan.</title>
        <authorList>
            <person name="Yang X."/>
        </authorList>
    </citation>
    <scope>NUCLEOTIDE SEQUENCE</scope>
    <source>
        <strain evidence="3">NEAU-A15</strain>
    </source>
</reference>
<dbReference type="EMBL" id="JAPZVP010000020">
    <property type="protein sequence ID" value="MDA1362143.1"/>
    <property type="molecule type" value="Genomic_DNA"/>
</dbReference>
<keyword evidence="1" id="KW-1133">Transmembrane helix</keyword>
<keyword evidence="4" id="KW-1185">Reference proteome</keyword>
<evidence type="ECO:0000259" key="2">
    <source>
        <dbReference type="Pfam" id="PF14340"/>
    </source>
</evidence>
<dbReference type="Pfam" id="PF14340">
    <property type="entry name" value="DUF4395"/>
    <property type="match status" value="1"/>
</dbReference>
<evidence type="ECO:0000256" key="1">
    <source>
        <dbReference type="SAM" id="Phobius"/>
    </source>
</evidence>
<proteinExistence type="predicted"/>
<feature type="transmembrane region" description="Helical" evidence="1">
    <location>
        <begin position="20"/>
        <end position="47"/>
    </location>
</feature>
<dbReference type="RefSeq" id="WP_270112191.1">
    <property type="nucleotide sequence ID" value="NZ_JAPZVP010000020.1"/>
</dbReference>